<keyword evidence="1" id="KW-0472">Membrane</keyword>
<proteinExistence type="predicted"/>
<evidence type="ECO:0000256" key="1">
    <source>
        <dbReference type="SAM" id="Phobius"/>
    </source>
</evidence>
<reference evidence="2 3" key="1">
    <citation type="journal article" date="2011" name="Proc. Natl. Acad. Sci. U.S.A.">
        <title>Evolutionary erosion of yeast sex chromosomes by mating-type switching accidents.</title>
        <authorList>
            <person name="Gordon J.L."/>
            <person name="Armisen D."/>
            <person name="Proux-Wera E."/>
            <person name="Oheigeartaigh S.S."/>
            <person name="Byrne K.P."/>
            <person name="Wolfe K.H."/>
        </authorList>
    </citation>
    <scope>NUCLEOTIDE SEQUENCE [LARGE SCALE GENOMIC DNA]</scope>
    <source>
        <strain evidence="3">ATCC 22294 / BCRC 22015 / CBS 2517 / CECT 1963 / NBRC 1671 / NRRL Y-8276</strain>
    </source>
</reference>
<keyword evidence="1" id="KW-1133">Transmembrane helix</keyword>
<accession>H2AME7</accession>
<name>H2AME7_KAZAF</name>
<dbReference type="GeneID" id="13886117"/>
<dbReference type="Proteomes" id="UP000005220">
    <property type="component" value="Chromosome 1"/>
</dbReference>
<sequence>MITITYNQILICSFYILLKCSWFFVIRVPIILLRLTSRHIRRTLLDFSEASIKLSEDSERISIFKVLYILINNNIHLLSILTFIFLKYLFLPKSKQHEELTKIRKYTKAFNTAHNSISATNIGDKSHAVRTTQRVIPAARLKRESQRKYRQFHSRNVSKTCPYVGLVYRRDGVHSYSTIAISFIHWKKDQR</sequence>
<protein>
    <submittedName>
        <fullName evidence="2">Uncharacterized protein</fullName>
    </submittedName>
</protein>
<dbReference type="RefSeq" id="XP_003954682.1">
    <property type="nucleotide sequence ID" value="XM_003954633.1"/>
</dbReference>
<feature type="transmembrane region" description="Helical" evidence="1">
    <location>
        <begin position="66"/>
        <end position="90"/>
    </location>
</feature>
<feature type="transmembrane region" description="Helical" evidence="1">
    <location>
        <begin position="6"/>
        <end position="33"/>
    </location>
</feature>
<dbReference type="AlphaFoldDB" id="H2AME7"/>
<gene>
    <name evidence="2" type="primary">KAFR0A01080</name>
    <name evidence="2" type="ORF">KAFR_0A01080</name>
</gene>
<keyword evidence="1" id="KW-0812">Transmembrane</keyword>
<dbReference type="InParanoid" id="H2AME7"/>
<keyword evidence="3" id="KW-1185">Reference proteome</keyword>
<dbReference type="KEGG" id="kaf:KAFR_0A01080"/>
<dbReference type="EMBL" id="HE650821">
    <property type="protein sequence ID" value="CCF55547.1"/>
    <property type="molecule type" value="Genomic_DNA"/>
</dbReference>
<evidence type="ECO:0000313" key="2">
    <source>
        <dbReference type="EMBL" id="CCF55547.1"/>
    </source>
</evidence>
<evidence type="ECO:0000313" key="3">
    <source>
        <dbReference type="Proteomes" id="UP000005220"/>
    </source>
</evidence>
<organism evidence="2 3">
    <name type="scientific">Kazachstania africana (strain ATCC 22294 / BCRC 22015 / CBS 2517 / CECT 1963 / NBRC 1671 / NRRL Y-8276)</name>
    <name type="common">Yeast</name>
    <name type="synonym">Kluyveromyces africanus</name>
    <dbReference type="NCBI Taxonomy" id="1071382"/>
    <lineage>
        <taxon>Eukaryota</taxon>
        <taxon>Fungi</taxon>
        <taxon>Dikarya</taxon>
        <taxon>Ascomycota</taxon>
        <taxon>Saccharomycotina</taxon>
        <taxon>Saccharomycetes</taxon>
        <taxon>Saccharomycetales</taxon>
        <taxon>Saccharomycetaceae</taxon>
        <taxon>Kazachstania</taxon>
    </lineage>
</organism>
<dbReference type="HOGENOM" id="CLU_1421616_0_0_1"/>